<dbReference type="InterPro" id="IPR002048">
    <property type="entry name" value="EF_hand_dom"/>
</dbReference>
<dbReference type="SUPFAM" id="SSF47473">
    <property type="entry name" value="EF-hand"/>
    <property type="match status" value="1"/>
</dbReference>
<evidence type="ECO:0000313" key="3">
    <source>
        <dbReference type="Proteomes" id="UP001208570"/>
    </source>
</evidence>
<keyword evidence="3" id="KW-1185">Reference proteome</keyword>
<dbReference type="Pfam" id="PF13516">
    <property type="entry name" value="LRR_6"/>
    <property type="match status" value="3"/>
</dbReference>
<name>A0AAD9N8D7_9ANNE</name>
<proteinExistence type="predicted"/>
<dbReference type="SUPFAM" id="SSF52047">
    <property type="entry name" value="RNI-like"/>
    <property type="match status" value="1"/>
</dbReference>
<dbReference type="Gene3D" id="3.80.10.10">
    <property type="entry name" value="Ribonuclease Inhibitor"/>
    <property type="match status" value="1"/>
</dbReference>
<protein>
    <recommendedName>
        <fullName evidence="1">EF-hand domain-containing protein</fullName>
    </recommendedName>
</protein>
<dbReference type="Proteomes" id="UP001208570">
    <property type="component" value="Unassembled WGS sequence"/>
</dbReference>
<dbReference type="PANTHER" id="PTHR24114">
    <property type="entry name" value="LEUCINE RICH REPEAT FAMILY PROTEIN"/>
    <property type="match status" value="1"/>
</dbReference>
<dbReference type="PROSITE" id="PS50222">
    <property type="entry name" value="EF_HAND_2"/>
    <property type="match status" value="1"/>
</dbReference>
<organism evidence="2 3">
    <name type="scientific">Paralvinella palmiformis</name>
    <dbReference type="NCBI Taxonomy" id="53620"/>
    <lineage>
        <taxon>Eukaryota</taxon>
        <taxon>Metazoa</taxon>
        <taxon>Spiralia</taxon>
        <taxon>Lophotrochozoa</taxon>
        <taxon>Annelida</taxon>
        <taxon>Polychaeta</taxon>
        <taxon>Sedentaria</taxon>
        <taxon>Canalipalpata</taxon>
        <taxon>Terebellida</taxon>
        <taxon>Terebelliformia</taxon>
        <taxon>Alvinellidae</taxon>
        <taxon>Paralvinella</taxon>
    </lineage>
</organism>
<dbReference type="PROSITE" id="PS51450">
    <property type="entry name" value="LRR"/>
    <property type="match status" value="1"/>
</dbReference>
<dbReference type="InterPro" id="IPR001611">
    <property type="entry name" value="Leu-rich_rpt"/>
</dbReference>
<dbReference type="InterPro" id="IPR052394">
    <property type="entry name" value="LRR-containing"/>
</dbReference>
<accession>A0AAD9N8D7</accession>
<dbReference type="InterPro" id="IPR011992">
    <property type="entry name" value="EF-hand-dom_pair"/>
</dbReference>
<evidence type="ECO:0000313" key="2">
    <source>
        <dbReference type="EMBL" id="KAK2160912.1"/>
    </source>
</evidence>
<dbReference type="InterPro" id="IPR032675">
    <property type="entry name" value="LRR_dom_sf"/>
</dbReference>
<comment type="caution">
    <text evidence="2">The sequence shown here is derived from an EMBL/GenBank/DDBJ whole genome shotgun (WGS) entry which is preliminary data.</text>
</comment>
<feature type="domain" description="EF-hand" evidence="1">
    <location>
        <begin position="311"/>
        <end position="346"/>
    </location>
</feature>
<reference evidence="2" key="1">
    <citation type="journal article" date="2023" name="Mol. Biol. Evol.">
        <title>Third-Generation Sequencing Reveals the Adaptive Role of the Epigenome in Three Deep-Sea Polychaetes.</title>
        <authorList>
            <person name="Perez M."/>
            <person name="Aroh O."/>
            <person name="Sun Y."/>
            <person name="Lan Y."/>
            <person name="Juniper S.K."/>
            <person name="Young C.R."/>
            <person name="Angers B."/>
            <person name="Qian P.Y."/>
        </authorList>
    </citation>
    <scope>NUCLEOTIDE SEQUENCE</scope>
    <source>
        <strain evidence="2">P08H-3</strain>
    </source>
</reference>
<dbReference type="AlphaFoldDB" id="A0AAD9N8D7"/>
<gene>
    <name evidence="2" type="ORF">LSH36_125g07038</name>
</gene>
<dbReference type="PANTHER" id="PTHR24114:SF2">
    <property type="entry name" value="F-BOX DOMAIN-CONTAINING PROTEIN-RELATED"/>
    <property type="match status" value="1"/>
</dbReference>
<dbReference type="SMART" id="SM00368">
    <property type="entry name" value="LRR_RI"/>
    <property type="match status" value="3"/>
</dbReference>
<dbReference type="GO" id="GO:0005509">
    <property type="term" value="F:calcium ion binding"/>
    <property type="evidence" value="ECO:0007669"/>
    <property type="project" value="InterPro"/>
</dbReference>
<evidence type="ECO:0000259" key="1">
    <source>
        <dbReference type="PROSITE" id="PS50222"/>
    </source>
</evidence>
<dbReference type="EMBL" id="JAODUP010000125">
    <property type="protein sequence ID" value="KAK2160912.1"/>
    <property type="molecule type" value="Genomic_DNA"/>
</dbReference>
<sequence>MAHPEVDLAGSVRTYSDAELMENRRRFILSIRAHKMRSFVRKERLIPRRKGTKLKSDKTEQAPFTRCSSLMTPVMYSLIINYIGVEDDDEDTYWRRISRGQVMNERADPAKLIYINICKRLKITPSAKVADGLSDPTLRISNTSLGSSGIEACAVALVNNKSITTLKLGWNGFSKDGSMAMARALLKNSTLRHLDLTNNRISLDCLIYLVKGIKVNSTLRILKLGLNPLTSDGATYIMDAILRNISVTLEELDMEGQTVNHMFLAKLDRMREKRPFIVHHGIVIQQDDIATDTECFLDENPMSILVEYIKQNNLRLVDLFKKLDTDNNFYLTRDDLRNGFLVSVLNEESGLHRLKLHPEGSASRKH</sequence>